<dbReference type="InterPro" id="IPR050769">
    <property type="entry name" value="NAT_camello-type"/>
</dbReference>
<dbReference type="PANTHER" id="PTHR13947">
    <property type="entry name" value="GNAT FAMILY N-ACETYLTRANSFERASE"/>
    <property type="match status" value="1"/>
</dbReference>
<evidence type="ECO:0000313" key="5">
    <source>
        <dbReference type="Proteomes" id="UP001617427"/>
    </source>
</evidence>
<dbReference type="Proteomes" id="UP001617427">
    <property type="component" value="Unassembled WGS sequence"/>
</dbReference>
<evidence type="ECO:0000259" key="3">
    <source>
        <dbReference type="PROSITE" id="PS51186"/>
    </source>
</evidence>
<dbReference type="SUPFAM" id="SSF55729">
    <property type="entry name" value="Acyl-CoA N-acyltransferases (Nat)"/>
    <property type="match status" value="1"/>
</dbReference>
<sequence length="332" mass="35838">MDFVGLNIPPREQTIRQLRELSRKLVRELGFMRNTLAGSELAPSAVHAIIEIGLAPGIQARDLGEILSLDKSNTSRQAARLEALGLLRREAVDGDGRAYGLFLTEQGQALRKKIDKFATDQVSAALTRLAPEDQQGLVRALALYSQALAQDNPNLAPPRSAAAAGDAIRQAYVPGCIGDIASLHARYYAQAAGFGVFFEHKVGSELGAFAQALPAPGKDLWLHVENGRTLASIAIDGDPASGVAHLRWFIVDDSLRGSGIGRALLERALAFADAHAFETYLWTFQGLHAARHLYEAAGFALAEESPGEQWGSRVVEQRFVRPARKGGIKARS</sequence>
<dbReference type="EC" id="2.3.1.-" evidence="4"/>
<organism evidence="4 5">
    <name type="scientific">Herbaspirillum chlorophenolicum</name>
    <dbReference type="NCBI Taxonomy" id="211589"/>
    <lineage>
        <taxon>Bacteria</taxon>
        <taxon>Pseudomonadati</taxon>
        <taxon>Pseudomonadota</taxon>
        <taxon>Betaproteobacteria</taxon>
        <taxon>Burkholderiales</taxon>
        <taxon>Oxalobacteraceae</taxon>
        <taxon>Herbaspirillum</taxon>
    </lineage>
</organism>
<feature type="domain" description="HTH marR-type" evidence="2">
    <location>
        <begin position="11"/>
        <end position="146"/>
    </location>
</feature>
<comment type="caution">
    <text evidence="4">The sequence shown here is derived from an EMBL/GenBank/DDBJ whole genome shotgun (WGS) entry which is preliminary data.</text>
</comment>
<keyword evidence="4" id="KW-0012">Acyltransferase</keyword>
<protein>
    <submittedName>
        <fullName evidence="4">GNAT family N-acetyltransferase</fullName>
        <ecNumber evidence="4">2.3.1.-</ecNumber>
    </submittedName>
</protein>
<dbReference type="InterPro" id="IPR000835">
    <property type="entry name" value="HTH_MarR-typ"/>
</dbReference>
<reference evidence="4 5" key="1">
    <citation type="submission" date="2024-10" db="EMBL/GenBank/DDBJ databases">
        <title>The Natural Products Discovery Center: Release of the First 8490 Sequenced Strains for Exploring Actinobacteria Biosynthetic Diversity.</title>
        <authorList>
            <person name="Kalkreuter E."/>
            <person name="Kautsar S.A."/>
            <person name="Yang D."/>
            <person name="Bader C.D."/>
            <person name="Teijaro C.N."/>
            <person name="Fluegel L."/>
            <person name="Davis C.M."/>
            <person name="Simpson J.R."/>
            <person name="Lauterbach L."/>
            <person name="Steele A.D."/>
            <person name="Gui C."/>
            <person name="Meng S."/>
            <person name="Li G."/>
            <person name="Viehrig K."/>
            <person name="Ye F."/>
            <person name="Su P."/>
            <person name="Kiefer A.F."/>
            <person name="Nichols A."/>
            <person name="Cepeda A.J."/>
            <person name="Yan W."/>
            <person name="Fan B."/>
            <person name="Jiang Y."/>
            <person name="Adhikari A."/>
            <person name="Zheng C.-J."/>
            <person name="Schuster L."/>
            <person name="Cowan T.M."/>
            <person name="Smanski M.J."/>
            <person name="Chevrette M.G."/>
            <person name="De Carvalho L.P.S."/>
            <person name="Shen B."/>
        </authorList>
    </citation>
    <scope>NUCLEOTIDE SEQUENCE [LARGE SCALE GENOMIC DNA]</scope>
    <source>
        <strain evidence="4 5">NPDC087045</strain>
    </source>
</reference>
<evidence type="ECO:0000256" key="1">
    <source>
        <dbReference type="ARBA" id="ARBA00022679"/>
    </source>
</evidence>
<gene>
    <name evidence="4" type="ORF">ACIPEN_21480</name>
</gene>
<dbReference type="PROSITE" id="PS50995">
    <property type="entry name" value="HTH_MARR_2"/>
    <property type="match status" value="1"/>
</dbReference>
<dbReference type="Gene3D" id="1.10.10.10">
    <property type="entry name" value="Winged helix-like DNA-binding domain superfamily/Winged helix DNA-binding domain"/>
    <property type="match status" value="1"/>
</dbReference>
<dbReference type="GO" id="GO:0016746">
    <property type="term" value="F:acyltransferase activity"/>
    <property type="evidence" value="ECO:0007669"/>
    <property type="project" value="UniProtKB-KW"/>
</dbReference>
<dbReference type="EMBL" id="JBIUZV010000018">
    <property type="protein sequence ID" value="MFJ3048413.1"/>
    <property type="molecule type" value="Genomic_DNA"/>
</dbReference>
<dbReference type="InterPro" id="IPR016181">
    <property type="entry name" value="Acyl_CoA_acyltransferase"/>
</dbReference>
<dbReference type="CDD" id="cd04301">
    <property type="entry name" value="NAT_SF"/>
    <property type="match status" value="1"/>
</dbReference>
<dbReference type="Pfam" id="PF00583">
    <property type="entry name" value="Acetyltransf_1"/>
    <property type="match status" value="1"/>
</dbReference>
<dbReference type="InterPro" id="IPR036390">
    <property type="entry name" value="WH_DNA-bd_sf"/>
</dbReference>
<dbReference type="PRINTS" id="PR00598">
    <property type="entry name" value="HTHMARR"/>
</dbReference>
<evidence type="ECO:0000259" key="2">
    <source>
        <dbReference type="PROSITE" id="PS50995"/>
    </source>
</evidence>
<evidence type="ECO:0000313" key="4">
    <source>
        <dbReference type="EMBL" id="MFJ3048413.1"/>
    </source>
</evidence>
<dbReference type="SUPFAM" id="SSF46785">
    <property type="entry name" value="Winged helix' DNA-binding domain"/>
    <property type="match status" value="1"/>
</dbReference>
<keyword evidence="1 4" id="KW-0808">Transferase</keyword>
<dbReference type="RefSeq" id="WP_402703417.1">
    <property type="nucleotide sequence ID" value="NZ_JBIUZV010000018.1"/>
</dbReference>
<accession>A0ABW8F535</accession>
<dbReference type="PANTHER" id="PTHR13947:SF37">
    <property type="entry name" value="LD18367P"/>
    <property type="match status" value="1"/>
</dbReference>
<proteinExistence type="predicted"/>
<dbReference type="PROSITE" id="PS51186">
    <property type="entry name" value="GNAT"/>
    <property type="match status" value="1"/>
</dbReference>
<dbReference type="Pfam" id="PF12802">
    <property type="entry name" value="MarR_2"/>
    <property type="match status" value="1"/>
</dbReference>
<dbReference type="InterPro" id="IPR000182">
    <property type="entry name" value="GNAT_dom"/>
</dbReference>
<keyword evidence="5" id="KW-1185">Reference proteome</keyword>
<name>A0ABW8F535_9BURK</name>
<dbReference type="InterPro" id="IPR036388">
    <property type="entry name" value="WH-like_DNA-bd_sf"/>
</dbReference>
<dbReference type="Gene3D" id="3.40.630.30">
    <property type="match status" value="1"/>
</dbReference>
<dbReference type="SMART" id="SM00347">
    <property type="entry name" value="HTH_MARR"/>
    <property type="match status" value="1"/>
</dbReference>
<feature type="domain" description="N-acetyltransferase" evidence="3">
    <location>
        <begin position="166"/>
        <end position="321"/>
    </location>
</feature>